<protein>
    <submittedName>
        <fullName evidence="2">Uncharacterized protein</fullName>
    </submittedName>
</protein>
<feature type="region of interest" description="Disordered" evidence="1">
    <location>
        <begin position="331"/>
        <end position="427"/>
    </location>
</feature>
<organism evidence="2 3">
    <name type="scientific">Novipirellula herctigrandis</name>
    <dbReference type="NCBI Taxonomy" id="2527986"/>
    <lineage>
        <taxon>Bacteria</taxon>
        <taxon>Pseudomonadati</taxon>
        <taxon>Planctomycetota</taxon>
        <taxon>Planctomycetia</taxon>
        <taxon>Pirellulales</taxon>
        <taxon>Pirellulaceae</taxon>
        <taxon>Novipirellula</taxon>
    </lineage>
</organism>
<reference evidence="2 3" key="1">
    <citation type="submission" date="2019-02" db="EMBL/GenBank/DDBJ databases">
        <title>Deep-cultivation of Planctomycetes and their phenomic and genomic characterization uncovers novel biology.</title>
        <authorList>
            <person name="Wiegand S."/>
            <person name="Jogler M."/>
            <person name="Boedeker C."/>
            <person name="Pinto D."/>
            <person name="Vollmers J."/>
            <person name="Rivas-Marin E."/>
            <person name="Kohn T."/>
            <person name="Peeters S.H."/>
            <person name="Heuer A."/>
            <person name="Rast P."/>
            <person name="Oberbeckmann S."/>
            <person name="Bunk B."/>
            <person name="Jeske O."/>
            <person name="Meyerdierks A."/>
            <person name="Storesund J.E."/>
            <person name="Kallscheuer N."/>
            <person name="Luecker S."/>
            <person name="Lage O.M."/>
            <person name="Pohl T."/>
            <person name="Merkel B.J."/>
            <person name="Hornburger P."/>
            <person name="Mueller R.-W."/>
            <person name="Bruemmer F."/>
            <person name="Labrenz M."/>
            <person name="Spormann A.M."/>
            <person name="Op Den Camp H."/>
            <person name="Overmann J."/>
            <person name="Amann R."/>
            <person name="Jetten M.S.M."/>
            <person name="Mascher T."/>
            <person name="Medema M.H."/>
            <person name="Devos D.P."/>
            <person name="Kaster A.-K."/>
            <person name="Ovreas L."/>
            <person name="Rohde M."/>
            <person name="Galperin M.Y."/>
            <person name="Jogler C."/>
        </authorList>
    </citation>
    <scope>NUCLEOTIDE SEQUENCE [LARGE SCALE GENOMIC DNA]</scope>
    <source>
        <strain evidence="2 3">CA13</strain>
    </source>
</reference>
<evidence type="ECO:0000256" key="1">
    <source>
        <dbReference type="SAM" id="MobiDB-lite"/>
    </source>
</evidence>
<feature type="compositionally biased region" description="Low complexity" evidence="1">
    <location>
        <begin position="333"/>
        <end position="348"/>
    </location>
</feature>
<dbReference type="RefSeq" id="WP_146395909.1">
    <property type="nucleotide sequence ID" value="NZ_SJPJ01000001.1"/>
</dbReference>
<dbReference type="OrthoDB" id="281152at2"/>
<evidence type="ECO:0000313" key="2">
    <source>
        <dbReference type="EMBL" id="TWT80700.1"/>
    </source>
</evidence>
<gene>
    <name evidence="2" type="ORF">CA13_21460</name>
</gene>
<accession>A0A5C5Z0K7</accession>
<dbReference type="EMBL" id="SJPJ01000001">
    <property type="protein sequence ID" value="TWT80700.1"/>
    <property type="molecule type" value="Genomic_DNA"/>
</dbReference>
<dbReference type="AlphaFoldDB" id="A0A5C5Z0K7"/>
<proteinExistence type="predicted"/>
<keyword evidence="3" id="KW-1185">Reference proteome</keyword>
<sequence length="427" mass="44890">MIQNLSLHSVFSLLGRTAAQQAAALKAAALKAAALKAAALKAASFAVAGLCLLGTFASDVSAQRVRIGTFGGVQVRGPFVGVDVAPWGAARVRGPFGAPFPPPFLAPYPTPYPTTPFTGPGIGFSYGPYSPYYDRFAPVIPRDYVDREYGYSDDGIYPSYGDPSHRVPGYSYPEYDYPDNTPDYNYPNYSGDVIASAVPRPGPDFSADYPQWAGPVNGSGVPGEAIYPPIYPQGGMNPHVSDTTLARSAAQLVDGLAAMGDEGEGWANYLAPRKIVDWVDAGSPPSDLLASLVANYDGVVSNPELGWISTLAGFAETRHQLHLRVDSAASFYSQPSAQTPSKQTQSQPTERDDSEPSTLPAPEPDPQTNAGAHNDHEDSLPATDKTGQPTLAEPIKPADGPADGPAGKQPADKGSDTESDSQADTGI</sequence>
<evidence type="ECO:0000313" key="3">
    <source>
        <dbReference type="Proteomes" id="UP000315010"/>
    </source>
</evidence>
<dbReference type="Proteomes" id="UP000315010">
    <property type="component" value="Unassembled WGS sequence"/>
</dbReference>
<name>A0A5C5Z0K7_9BACT</name>
<comment type="caution">
    <text evidence="2">The sequence shown here is derived from an EMBL/GenBank/DDBJ whole genome shotgun (WGS) entry which is preliminary data.</text>
</comment>